<organism evidence="2 3">
    <name type="scientific">Acinetobacter rudis CIP 110305</name>
    <dbReference type="NCBI Taxonomy" id="421052"/>
    <lineage>
        <taxon>Bacteria</taxon>
        <taxon>Pseudomonadati</taxon>
        <taxon>Pseudomonadota</taxon>
        <taxon>Gammaproteobacteria</taxon>
        <taxon>Moraxellales</taxon>
        <taxon>Moraxellaceae</taxon>
        <taxon>Acinetobacter</taxon>
    </lineage>
</organism>
<keyword evidence="3" id="KW-1185">Reference proteome</keyword>
<reference evidence="2 3" key="1">
    <citation type="submission" date="2013-06" db="EMBL/GenBank/DDBJ databases">
        <title>The Genome Sequence of Acinetobacter rudis CIP 110305.</title>
        <authorList>
            <consortium name="The Broad Institute Genome Sequencing Platform"/>
            <consortium name="The Broad Institute Genome Sequencing Center for Infectious Disease"/>
            <person name="Cerqueira G."/>
            <person name="Feldgarden M."/>
            <person name="Courvalin P."/>
            <person name="Perichon B."/>
            <person name="Grillot-Courvalin C."/>
            <person name="Clermont D."/>
            <person name="Rocha E."/>
            <person name="Yoon E.-J."/>
            <person name="Nemec A."/>
            <person name="Young S.K."/>
            <person name="Zeng Q."/>
            <person name="Gargeya S."/>
            <person name="Fitzgerald M."/>
            <person name="Abouelleil A."/>
            <person name="Alvarado L."/>
            <person name="Berlin A.M."/>
            <person name="Chapman S.B."/>
            <person name="Dewar J."/>
            <person name="Goldberg J."/>
            <person name="Griggs A."/>
            <person name="Gujja S."/>
            <person name="Hansen M."/>
            <person name="Howarth C."/>
            <person name="Imamovic A."/>
            <person name="Larimer J."/>
            <person name="McCowan C."/>
            <person name="Murphy C."/>
            <person name="Pearson M."/>
            <person name="Priest M."/>
            <person name="Roberts A."/>
            <person name="Saif S."/>
            <person name="Shea T."/>
            <person name="Sykes S."/>
            <person name="Wortman J."/>
            <person name="Nusbaum C."/>
            <person name="Birren B."/>
        </authorList>
    </citation>
    <scope>NUCLEOTIDE SEQUENCE [LARGE SCALE GENOMIC DNA]</scope>
    <source>
        <strain evidence="2 3">CIP 110305</strain>
    </source>
</reference>
<dbReference type="EMBL" id="ATGI01000023">
    <property type="protein sequence ID" value="EPF73782.1"/>
    <property type="molecule type" value="Genomic_DNA"/>
</dbReference>
<dbReference type="HOGENOM" id="CLU_1500423_0_0_6"/>
<keyword evidence="1" id="KW-0732">Signal</keyword>
<protein>
    <submittedName>
        <fullName evidence="2">Uncharacterized protein</fullName>
    </submittedName>
</protein>
<evidence type="ECO:0000313" key="2">
    <source>
        <dbReference type="EMBL" id="EPF73782.1"/>
    </source>
</evidence>
<dbReference type="STRING" id="632955.GCA_000829675_00700"/>
<accession>S3N232</accession>
<feature type="chain" id="PRO_5004512046" evidence="1">
    <location>
        <begin position="23"/>
        <end position="179"/>
    </location>
</feature>
<gene>
    <name evidence="2" type="ORF">F945_01941</name>
</gene>
<dbReference type="PATRIC" id="fig|421052.3.peg.1896"/>
<feature type="signal peptide" evidence="1">
    <location>
        <begin position="1"/>
        <end position="22"/>
    </location>
</feature>
<dbReference type="AlphaFoldDB" id="S3N232"/>
<evidence type="ECO:0000313" key="3">
    <source>
        <dbReference type="Proteomes" id="UP000014568"/>
    </source>
</evidence>
<sequence>MRVNVKKFILMFLLGFTVNSYADDSRDQVATTGDKTILENMVKTYFDQETLLDTEEEYKARLAVRYLMCSVVINYNKDKTESSNFYIKGMDYLDDFAIKLANDQGDNFFTYKNMNTIVKTIPRLSIDYRVKDKDMIKGMFFQSISWVFWDEAWPYFGENRMKADAKFKKFYKEKCKPLA</sequence>
<proteinExistence type="predicted"/>
<dbReference type="Proteomes" id="UP000014568">
    <property type="component" value="Unassembled WGS sequence"/>
</dbReference>
<evidence type="ECO:0000256" key="1">
    <source>
        <dbReference type="SAM" id="SignalP"/>
    </source>
</evidence>
<comment type="caution">
    <text evidence="2">The sequence shown here is derived from an EMBL/GenBank/DDBJ whole genome shotgun (WGS) entry which is preliminary data.</text>
</comment>
<name>S3N232_9GAMM</name>